<dbReference type="Pfam" id="PF13259">
    <property type="entry name" value="clamp_Gag1-like"/>
    <property type="match status" value="2"/>
</dbReference>
<feature type="domain" description="Gag1-like clamp" evidence="2">
    <location>
        <begin position="77"/>
        <end position="114"/>
    </location>
</feature>
<dbReference type="Proteomes" id="UP000694853">
    <property type="component" value="Unplaced"/>
</dbReference>
<feature type="compositionally biased region" description="Polar residues" evidence="1">
    <location>
        <begin position="14"/>
        <end position="25"/>
    </location>
</feature>
<evidence type="ECO:0000256" key="1">
    <source>
        <dbReference type="SAM" id="MobiDB-lite"/>
    </source>
</evidence>
<reference evidence="4" key="2">
    <citation type="submission" date="2025-08" db="UniProtKB">
        <authorList>
            <consortium name="RefSeq"/>
        </authorList>
    </citation>
    <scope>IDENTIFICATION</scope>
    <source>
        <tissue evidence="4">Young leaves</tissue>
    </source>
</reference>
<dbReference type="PANTHER" id="PTHR33373">
    <property type="entry name" value="OS07G0479600 PROTEIN"/>
    <property type="match status" value="1"/>
</dbReference>
<dbReference type="AlphaFoldDB" id="A0A8B8LAZ9"/>
<evidence type="ECO:0000259" key="2">
    <source>
        <dbReference type="Pfam" id="PF13259"/>
    </source>
</evidence>
<dbReference type="InterPro" id="IPR025124">
    <property type="entry name" value="Gag1-like_clamp"/>
</dbReference>
<feature type="region of interest" description="Disordered" evidence="1">
    <location>
        <begin position="1"/>
        <end position="38"/>
    </location>
</feature>
<dbReference type="PANTHER" id="PTHR33373:SF23">
    <property type="entry name" value="DUF4050 DOMAIN-CONTAINING PROTEIN"/>
    <property type="match status" value="1"/>
</dbReference>
<feature type="domain" description="Gag1-like clamp" evidence="2">
    <location>
        <begin position="7"/>
        <end position="72"/>
    </location>
</feature>
<organism evidence="3 4">
    <name type="scientific">Abrus precatorius</name>
    <name type="common">Indian licorice</name>
    <name type="synonym">Glycine abrus</name>
    <dbReference type="NCBI Taxonomy" id="3816"/>
    <lineage>
        <taxon>Eukaryota</taxon>
        <taxon>Viridiplantae</taxon>
        <taxon>Streptophyta</taxon>
        <taxon>Embryophyta</taxon>
        <taxon>Tracheophyta</taxon>
        <taxon>Spermatophyta</taxon>
        <taxon>Magnoliopsida</taxon>
        <taxon>eudicotyledons</taxon>
        <taxon>Gunneridae</taxon>
        <taxon>Pentapetalae</taxon>
        <taxon>rosids</taxon>
        <taxon>fabids</taxon>
        <taxon>Fabales</taxon>
        <taxon>Fabaceae</taxon>
        <taxon>Papilionoideae</taxon>
        <taxon>50 kb inversion clade</taxon>
        <taxon>NPAAA clade</taxon>
        <taxon>indigoferoid/millettioid clade</taxon>
        <taxon>Abreae</taxon>
        <taxon>Abrus</taxon>
    </lineage>
</organism>
<reference evidence="3" key="1">
    <citation type="journal article" date="2019" name="Toxins">
        <title>Detection of Abrin-Like and Prepropulchellin-Like Toxin Genes and Transcripts Using Whole Genome Sequencing and Full-Length Transcript Sequencing of Abrus precatorius.</title>
        <authorList>
            <person name="Hovde B.T."/>
            <person name="Daligault H.E."/>
            <person name="Hanschen E.R."/>
            <person name="Kunde Y.A."/>
            <person name="Johnson M.B."/>
            <person name="Starkenburg S.R."/>
            <person name="Johnson S.L."/>
        </authorList>
    </citation>
    <scope>NUCLEOTIDE SEQUENCE [LARGE SCALE GENOMIC DNA]</scope>
</reference>
<feature type="compositionally biased region" description="Basic and acidic residues" evidence="1">
    <location>
        <begin position="26"/>
        <end position="38"/>
    </location>
</feature>
<dbReference type="RefSeq" id="XP_027353410.1">
    <property type="nucleotide sequence ID" value="XM_027497609.1"/>
</dbReference>
<sequence>MLYGTDPKKMELIGSSSNAHQNHSSESSHDASKENLTEKEVYANHAELAWCQMRTEWVGDQSKKLQRPPKDSTISQTTSYEDVLLSKDPFQQLIPLAEMVNFLVKTWLEEGLYD</sequence>
<name>A0A8B8LAZ9_ABRPR</name>
<accession>A0A8B8LAZ9</accession>
<protein>
    <submittedName>
        <fullName evidence="4">Uncharacterized protein LOC113863856</fullName>
    </submittedName>
</protein>
<dbReference type="OrthoDB" id="1896025at2759"/>
<gene>
    <name evidence="4" type="primary">LOC113863856</name>
</gene>
<keyword evidence="3" id="KW-1185">Reference proteome</keyword>
<dbReference type="KEGG" id="aprc:113863856"/>
<proteinExistence type="predicted"/>
<feature type="compositionally biased region" description="Basic and acidic residues" evidence="1">
    <location>
        <begin position="1"/>
        <end position="11"/>
    </location>
</feature>
<evidence type="ECO:0000313" key="3">
    <source>
        <dbReference type="Proteomes" id="UP000694853"/>
    </source>
</evidence>
<dbReference type="GeneID" id="113863856"/>
<evidence type="ECO:0000313" key="4">
    <source>
        <dbReference type="RefSeq" id="XP_027353410.1"/>
    </source>
</evidence>